<evidence type="ECO:0000259" key="2">
    <source>
        <dbReference type="Pfam" id="PF02272"/>
    </source>
</evidence>
<dbReference type="PANTHER" id="PTHR47618">
    <property type="entry name" value="BIFUNCTIONAL OLIGORIBONUCLEASE AND PAP PHOSPHATASE NRNA"/>
    <property type="match status" value="1"/>
</dbReference>
<dbReference type="InterPro" id="IPR001667">
    <property type="entry name" value="DDH_dom"/>
</dbReference>
<protein>
    <submittedName>
        <fullName evidence="3">Bifunctional oligoribonuclease/PAP phosphatase NrnA</fullName>
    </submittedName>
</protein>
<dbReference type="Proteomes" id="UP000886818">
    <property type="component" value="Chromosome"/>
</dbReference>
<reference evidence="3" key="1">
    <citation type="submission" date="2021-07" db="EMBL/GenBank/DDBJ databases">
        <title>Complete genome sequence of Crassaminicella sp. 143-21, isolated from a deep-sea hydrothermal vent.</title>
        <authorList>
            <person name="Li X."/>
        </authorList>
    </citation>
    <scope>NUCLEOTIDE SEQUENCE</scope>
    <source>
        <strain evidence="3">143-21</strain>
    </source>
</reference>
<proteinExistence type="predicted"/>
<dbReference type="InterPro" id="IPR051319">
    <property type="entry name" value="Oligoribo/pAp-PDE_c-di-AMP_PDE"/>
</dbReference>
<dbReference type="EMBL" id="CP078093">
    <property type="protein sequence ID" value="QXM06102.1"/>
    <property type="molecule type" value="Genomic_DNA"/>
</dbReference>
<evidence type="ECO:0000313" key="3">
    <source>
        <dbReference type="EMBL" id="QXM06102.1"/>
    </source>
</evidence>
<evidence type="ECO:0000313" key="4">
    <source>
        <dbReference type="Proteomes" id="UP000886818"/>
    </source>
</evidence>
<organism evidence="3 4">
    <name type="scientific">Crassaminicella indica</name>
    <dbReference type="NCBI Taxonomy" id="2855394"/>
    <lineage>
        <taxon>Bacteria</taxon>
        <taxon>Bacillati</taxon>
        <taxon>Bacillota</taxon>
        <taxon>Clostridia</taxon>
        <taxon>Eubacteriales</taxon>
        <taxon>Clostridiaceae</taxon>
        <taxon>Crassaminicella</taxon>
    </lineage>
</organism>
<feature type="domain" description="DHHA1" evidence="2">
    <location>
        <begin position="236"/>
        <end position="319"/>
    </location>
</feature>
<dbReference type="Pfam" id="PF01368">
    <property type="entry name" value="DHH"/>
    <property type="match status" value="1"/>
</dbReference>
<dbReference type="Pfam" id="PF02272">
    <property type="entry name" value="DHHA1"/>
    <property type="match status" value="1"/>
</dbReference>
<name>A0ABX8RAM8_9CLOT</name>
<keyword evidence="4" id="KW-1185">Reference proteome</keyword>
<accession>A0ABX8RAM8</accession>
<dbReference type="InterPro" id="IPR003156">
    <property type="entry name" value="DHHA1_dom"/>
</dbReference>
<gene>
    <name evidence="3" type="ORF">KVH43_12230</name>
</gene>
<evidence type="ECO:0000259" key="1">
    <source>
        <dbReference type="Pfam" id="PF01368"/>
    </source>
</evidence>
<dbReference type="PANTHER" id="PTHR47618:SF1">
    <property type="entry name" value="BIFUNCTIONAL OLIGORIBONUCLEASE AND PAP PHOSPHATASE NRNA"/>
    <property type="match status" value="1"/>
</dbReference>
<feature type="domain" description="DDH" evidence="1">
    <location>
        <begin position="20"/>
        <end position="159"/>
    </location>
</feature>
<dbReference type="RefSeq" id="WP_218282799.1">
    <property type="nucleotide sequence ID" value="NZ_CP078093.1"/>
</dbReference>
<sequence length="322" mass="36304">MKKKIINMKEALDIIHKADNILILPHILPDGDTIGSSVALYLALKKIGKHPVILLDEELPYNIKFLSQKYIRNKIDESFMFDLAISIDCSDVDRLGDRKEYIHKAKNSLNIDHHVTNTYFADINVVDSKAAATGEIIYFIIKAMKVAITKDIATCIYTALSTDTGSFKYDNTSSQTHRIVAELIEKNIDLNFITTQIYQNKPLYKVKLLSEVLNTLELYFDNKLAILCITKEMLERIGAKKEDTDGIIEFARDINGVEVGVLLKEMEKGKIKVGFRAKYDVDVSKIAESFNGGGHKKASGCSIYDNMNNAKALIIKEIENYL</sequence>